<evidence type="ECO:0000313" key="2">
    <source>
        <dbReference type="EMBL" id="TDQ05699.1"/>
    </source>
</evidence>
<dbReference type="InterPro" id="IPR036388">
    <property type="entry name" value="WH-like_DNA-bd_sf"/>
</dbReference>
<keyword evidence="3" id="KW-1185">Reference proteome</keyword>
<dbReference type="EMBL" id="SNXZ01000001">
    <property type="protein sequence ID" value="TDQ05699.1"/>
    <property type="molecule type" value="Genomic_DNA"/>
</dbReference>
<gene>
    <name evidence="2" type="ORF">EV186_1011677</name>
</gene>
<dbReference type="InterPro" id="IPR036390">
    <property type="entry name" value="WH_DNA-bd_sf"/>
</dbReference>
<organism evidence="2 3">
    <name type="scientific">Labedaea rhizosphaerae</name>
    <dbReference type="NCBI Taxonomy" id="598644"/>
    <lineage>
        <taxon>Bacteria</taxon>
        <taxon>Bacillati</taxon>
        <taxon>Actinomycetota</taxon>
        <taxon>Actinomycetes</taxon>
        <taxon>Pseudonocardiales</taxon>
        <taxon>Pseudonocardiaceae</taxon>
        <taxon>Labedaea</taxon>
    </lineage>
</organism>
<comment type="caution">
    <text evidence="2">The sequence shown here is derived from an EMBL/GenBank/DDBJ whole genome shotgun (WGS) entry which is preliminary data.</text>
</comment>
<name>A0A4R6SNJ4_LABRH</name>
<feature type="domain" description="DUF2087" evidence="1">
    <location>
        <begin position="105"/>
        <end position="175"/>
    </location>
</feature>
<sequence length="181" mass="19457">MSPEELVGLLADADRLAAVSALALGARTNPEIVERTGIDGKRVSKAVTRLAKAGLVGSDADGLVLHAHLFADAARAAAPPKQYEDHGYADPKAEATLRAFVRDGQLTGMPAQPTRRRLVLEHVARSFEPGVHYPERAVTELLEPWCAAGATDHVTLRRYLVDEGLLSREGGEYWRSGGPVD</sequence>
<dbReference type="OrthoDB" id="529288at2"/>
<reference evidence="2 3" key="1">
    <citation type="submission" date="2019-03" db="EMBL/GenBank/DDBJ databases">
        <title>Genomic Encyclopedia of Type Strains, Phase IV (KMG-IV): sequencing the most valuable type-strain genomes for metagenomic binning, comparative biology and taxonomic classification.</title>
        <authorList>
            <person name="Goeker M."/>
        </authorList>
    </citation>
    <scope>NUCLEOTIDE SEQUENCE [LARGE SCALE GENOMIC DNA]</scope>
    <source>
        <strain evidence="2 3">DSM 45361</strain>
    </source>
</reference>
<dbReference type="Proteomes" id="UP000295444">
    <property type="component" value="Unassembled WGS sequence"/>
</dbReference>
<dbReference type="AlphaFoldDB" id="A0A4R6SNJ4"/>
<dbReference type="SUPFAM" id="SSF46785">
    <property type="entry name" value="Winged helix' DNA-binding domain"/>
    <property type="match status" value="1"/>
</dbReference>
<evidence type="ECO:0000259" key="1">
    <source>
        <dbReference type="Pfam" id="PF09860"/>
    </source>
</evidence>
<dbReference type="InterPro" id="IPR018656">
    <property type="entry name" value="DUF2087"/>
</dbReference>
<accession>A0A4R6SNJ4</accession>
<dbReference type="Gene3D" id="1.10.10.10">
    <property type="entry name" value="Winged helix-like DNA-binding domain superfamily/Winged helix DNA-binding domain"/>
    <property type="match status" value="1"/>
</dbReference>
<dbReference type="Pfam" id="PF09860">
    <property type="entry name" value="DUF2087"/>
    <property type="match status" value="1"/>
</dbReference>
<evidence type="ECO:0000313" key="3">
    <source>
        <dbReference type="Proteomes" id="UP000295444"/>
    </source>
</evidence>
<protein>
    <recommendedName>
        <fullName evidence="1">DUF2087 domain-containing protein</fullName>
    </recommendedName>
</protein>
<proteinExistence type="predicted"/>